<dbReference type="STRING" id="886293.Sinac_6398"/>
<dbReference type="OrthoDB" id="151099at2"/>
<proteinExistence type="predicted"/>
<accession>L0DNQ2</accession>
<evidence type="ECO:0000259" key="2">
    <source>
        <dbReference type="PROSITE" id="PS50006"/>
    </source>
</evidence>
<dbReference type="InterPro" id="IPR008984">
    <property type="entry name" value="SMAD_FHA_dom_sf"/>
</dbReference>
<dbReference type="HOGENOM" id="CLU_1238823_0_0_0"/>
<evidence type="ECO:0000313" key="4">
    <source>
        <dbReference type="Proteomes" id="UP000010798"/>
    </source>
</evidence>
<dbReference type="Gene3D" id="2.60.200.20">
    <property type="match status" value="1"/>
</dbReference>
<dbReference type="eggNOG" id="COG1716">
    <property type="taxonomic scope" value="Bacteria"/>
</dbReference>
<dbReference type="PANTHER" id="PTHR23308">
    <property type="entry name" value="NUCLEAR INHIBITOR OF PROTEIN PHOSPHATASE-1"/>
    <property type="match status" value="1"/>
</dbReference>
<sequence length="199" mass="21675">MTSDTKVLGILTPTGGGDPISLLKAEVVVGRRASCDICLDFTNVSGKHCVLRLVNSVWHVRDLGSTNGTTVNGSQIASEHSIMPDDEVGIASHFFTIDYEPGGPVGIFSKDQLLDEDIAETKKRHSLMELAGLDTDDNKPKHRSRATHAPETIERPSVDEADFDDALPDDFKIAPAPIIEANDDDFLKLIQEDVEKLKP</sequence>
<keyword evidence="4" id="KW-1185">Reference proteome</keyword>
<feature type="domain" description="FHA" evidence="2">
    <location>
        <begin position="27"/>
        <end position="76"/>
    </location>
</feature>
<name>L0DNQ2_SINAD</name>
<dbReference type="EMBL" id="CP003364">
    <property type="protein sequence ID" value="AGA30478.1"/>
    <property type="molecule type" value="Genomic_DNA"/>
</dbReference>
<dbReference type="SUPFAM" id="SSF49879">
    <property type="entry name" value="SMAD/FHA domain"/>
    <property type="match status" value="1"/>
</dbReference>
<dbReference type="InterPro" id="IPR000253">
    <property type="entry name" value="FHA_dom"/>
</dbReference>
<evidence type="ECO:0000313" key="3">
    <source>
        <dbReference type="EMBL" id="AGA30478.1"/>
    </source>
</evidence>
<dbReference type="CDD" id="cd00060">
    <property type="entry name" value="FHA"/>
    <property type="match status" value="1"/>
</dbReference>
<dbReference type="SMART" id="SM00240">
    <property type="entry name" value="FHA"/>
    <property type="match status" value="1"/>
</dbReference>
<dbReference type="PROSITE" id="PS50006">
    <property type="entry name" value="FHA_DOMAIN"/>
    <property type="match status" value="1"/>
</dbReference>
<evidence type="ECO:0000256" key="1">
    <source>
        <dbReference type="SAM" id="MobiDB-lite"/>
    </source>
</evidence>
<dbReference type="AlphaFoldDB" id="L0DNQ2"/>
<organism evidence="3 4">
    <name type="scientific">Singulisphaera acidiphila (strain ATCC BAA-1392 / DSM 18658 / VKM B-2454 / MOB10)</name>
    <dbReference type="NCBI Taxonomy" id="886293"/>
    <lineage>
        <taxon>Bacteria</taxon>
        <taxon>Pseudomonadati</taxon>
        <taxon>Planctomycetota</taxon>
        <taxon>Planctomycetia</taxon>
        <taxon>Isosphaerales</taxon>
        <taxon>Isosphaeraceae</taxon>
        <taxon>Singulisphaera</taxon>
    </lineage>
</organism>
<dbReference type="Proteomes" id="UP000010798">
    <property type="component" value="Chromosome"/>
</dbReference>
<dbReference type="RefSeq" id="WP_015249561.1">
    <property type="nucleotide sequence ID" value="NC_019892.1"/>
</dbReference>
<reference evidence="3 4" key="1">
    <citation type="submission" date="2012-02" db="EMBL/GenBank/DDBJ databases">
        <title>Complete sequence of chromosome of Singulisphaera acidiphila DSM 18658.</title>
        <authorList>
            <consortium name="US DOE Joint Genome Institute (JGI-PGF)"/>
            <person name="Lucas S."/>
            <person name="Copeland A."/>
            <person name="Lapidus A."/>
            <person name="Glavina del Rio T."/>
            <person name="Dalin E."/>
            <person name="Tice H."/>
            <person name="Bruce D."/>
            <person name="Goodwin L."/>
            <person name="Pitluck S."/>
            <person name="Peters L."/>
            <person name="Ovchinnikova G."/>
            <person name="Chertkov O."/>
            <person name="Kyrpides N."/>
            <person name="Mavromatis K."/>
            <person name="Ivanova N."/>
            <person name="Brettin T."/>
            <person name="Detter J.C."/>
            <person name="Han C."/>
            <person name="Larimer F."/>
            <person name="Land M."/>
            <person name="Hauser L."/>
            <person name="Markowitz V."/>
            <person name="Cheng J.-F."/>
            <person name="Hugenholtz P."/>
            <person name="Woyke T."/>
            <person name="Wu D."/>
            <person name="Tindall B."/>
            <person name="Pomrenke H."/>
            <person name="Brambilla E."/>
            <person name="Klenk H.-P."/>
            <person name="Eisen J.A."/>
        </authorList>
    </citation>
    <scope>NUCLEOTIDE SEQUENCE [LARGE SCALE GENOMIC DNA]</scope>
    <source>
        <strain evidence="4">ATCC BAA-1392 / DSM 18658 / VKM B-2454 / MOB10</strain>
    </source>
</reference>
<gene>
    <name evidence="3" type="ordered locus">Sinac_6398</name>
</gene>
<protein>
    <submittedName>
        <fullName evidence="3">FHA domain-containing protein</fullName>
    </submittedName>
</protein>
<dbReference type="InterPro" id="IPR050923">
    <property type="entry name" value="Cell_Proc_Reg/RNA_Proc"/>
</dbReference>
<dbReference type="Pfam" id="PF00498">
    <property type="entry name" value="FHA"/>
    <property type="match status" value="1"/>
</dbReference>
<feature type="region of interest" description="Disordered" evidence="1">
    <location>
        <begin position="133"/>
        <end position="164"/>
    </location>
</feature>
<dbReference type="KEGG" id="saci:Sinac_6398"/>